<evidence type="ECO:0000256" key="1">
    <source>
        <dbReference type="SAM" id="MobiDB-lite"/>
    </source>
</evidence>
<keyword evidence="3" id="KW-1185">Reference proteome</keyword>
<feature type="non-terminal residue" evidence="2">
    <location>
        <position position="78"/>
    </location>
</feature>
<feature type="compositionally biased region" description="Basic and acidic residues" evidence="1">
    <location>
        <begin position="64"/>
        <end position="78"/>
    </location>
</feature>
<reference evidence="2" key="1">
    <citation type="submission" date="2021-06" db="EMBL/GenBank/DDBJ databases">
        <authorList>
            <person name="Kallberg Y."/>
            <person name="Tangrot J."/>
            <person name="Rosling A."/>
        </authorList>
    </citation>
    <scope>NUCLEOTIDE SEQUENCE</scope>
    <source>
        <strain evidence="2">IN212</strain>
    </source>
</reference>
<feature type="region of interest" description="Disordered" evidence="1">
    <location>
        <begin position="1"/>
        <end position="78"/>
    </location>
</feature>
<protein>
    <submittedName>
        <fullName evidence="2">216_t:CDS:1</fullName>
    </submittedName>
</protein>
<evidence type="ECO:0000313" key="2">
    <source>
        <dbReference type="EMBL" id="CAG8575376.1"/>
    </source>
</evidence>
<evidence type="ECO:0000313" key="3">
    <source>
        <dbReference type="Proteomes" id="UP000789396"/>
    </source>
</evidence>
<sequence length="78" mass="8892">MAKNNKFKFAPGETPNSMRAREHRLKIKNNKSKKQSAKISGMKSYMSTFPASPTQSGNTAVTELPREKPQEHTDNRHY</sequence>
<accession>A0A9N9BT04</accession>
<dbReference type="Proteomes" id="UP000789396">
    <property type="component" value="Unassembled WGS sequence"/>
</dbReference>
<proteinExistence type="predicted"/>
<comment type="caution">
    <text evidence="2">The sequence shown here is derived from an EMBL/GenBank/DDBJ whole genome shotgun (WGS) entry which is preliminary data.</text>
</comment>
<dbReference type="AlphaFoldDB" id="A0A9N9BT04"/>
<dbReference type="EMBL" id="CAJVPZ010006582">
    <property type="protein sequence ID" value="CAG8575376.1"/>
    <property type="molecule type" value="Genomic_DNA"/>
</dbReference>
<organism evidence="2 3">
    <name type="scientific">Racocetra fulgida</name>
    <dbReference type="NCBI Taxonomy" id="60492"/>
    <lineage>
        <taxon>Eukaryota</taxon>
        <taxon>Fungi</taxon>
        <taxon>Fungi incertae sedis</taxon>
        <taxon>Mucoromycota</taxon>
        <taxon>Glomeromycotina</taxon>
        <taxon>Glomeromycetes</taxon>
        <taxon>Diversisporales</taxon>
        <taxon>Gigasporaceae</taxon>
        <taxon>Racocetra</taxon>
    </lineage>
</organism>
<gene>
    <name evidence="2" type="ORF">RFULGI_LOCUS5622</name>
</gene>
<feature type="compositionally biased region" description="Polar residues" evidence="1">
    <location>
        <begin position="45"/>
        <end position="61"/>
    </location>
</feature>
<name>A0A9N9BT04_9GLOM</name>
<feature type="compositionally biased region" description="Basic residues" evidence="1">
    <location>
        <begin position="21"/>
        <end position="36"/>
    </location>
</feature>